<accession>A0ABV3XWH3</accession>
<name>A0ABV3XWH3_9RHOB</name>
<dbReference type="RefSeq" id="WP_125402941.1">
    <property type="nucleotide sequence ID" value="NZ_JBEHHI010000002.1"/>
</dbReference>
<gene>
    <name evidence="2" type="ORF">Ga0609869_002468</name>
</gene>
<comment type="caution">
    <text evidence="2">The sequence shown here is derived from an EMBL/GenBank/DDBJ whole genome shotgun (WGS) entry which is preliminary data.</text>
</comment>
<keyword evidence="3" id="KW-1185">Reference proteome</keyword>
<dbReference type="PANTHER" id="PTHR35564:SF4">
    <property type="entry name" value="CYTOPLASMIC PROTEIN"/>
    <property type="match status" value="1"/>
</dbReference>
<dbReference type="NCBIfam" id="TIGR03347">
    <property type="entry name" value="VI_chp_1"/>
    <property type="match status" value="1"/>
</dbReference>
<organism evidence="2 3">
    <name type="scientific">Rhodovulum iodosum</name>
    <dbReference type="NCBI Taxonomy" id="68291"/>
    <lineage>
        <taxon>Bacteria</taxon>
        <taxon>Pseudomonadati</taxon>
        <taxon>Pseudomonadota</taxon>
        <taxon>Alphaproteobacteria</taxon>
        <taxon>Rhodobacterales</taxon>
        <taxon>Paracoccaceae</taxon>
        <taxon>Rhodovulum</taxon>
    </lineage>
</organism>
<evidence type="ECO:0000313" key="3">
    <source>
        <dbReference type="Proteomes" id="UP001560019"/>
    </source>
</evidence>
<feature type="region of interest" description="Disordered" evidence="1">
    <location>
        <begin position="1"/>
        <end position="20"/>
    </location>
</feature>
<protein>
    <submittedName>
        <fullName evidence="2">Type VI secretion system protein ImpH</fullName>
    </submittedName>
</protein>
<dbReference type="EMBL" id="JBEHHI010000002">
    <property type="protein sequence ID" value="MEX5729115.1"/>
    <property type="molecule type" value="Genomic_DNA"/>
</dbReference>
<evidence type="ECO:0000256" key="1">
    <source>
        <dbReference type="SAM" id="MobiDB-lite"/>
    </source>
</evidence>
<evidence type="ECO:0000313" key="2">
    <source>
        <dbReference type="EMBL" id="MEX5729115.1"/>
    </source>
</evidence>
<dbReference type="Pfam" id="PF06996">
    <property type="entry name" value="T6SS_TssG"/>
    <property type="match status" value="1"/>
</dbReference>
<proteinExistence type="predicted"/>
<sequence length="352" mass="37628">MADDAGPSRPDLTESSALPPGLEAAETGFFQLLRLMETDTHRFGRDGGPEREPARLGQALRLSFATRDVESMSAGTPPVIEVNVLGLLGPEGPMPLHMTRWVMARLSNRWFAGDKAGASSDTAFLDFCNLLQHRMIALYWRAWADARPEVQIAHGSGGGTGAMIRALAGVGLPGGECDGLRGDRHALRHATSLAQQVQGVERLTRYLSDVIGAPVDLREFVGVWTPIPARLQTRLGQAHAGLGTGAVAGSRSFARHARVEIVVGPLDLPRFTALMQDGPARGDLRRAVLFALGHEIGADLRLVLAADDVPAARLGASRLGRTAWLTPRAPRDADDLRLADVTAPPPPQREAA</sequence>
<dbReference type="PANTHER" id="PTHR35564">
    <property type="match status" value="1"/>
</dbReference>
<dbReference type="Proteomes" id="UP001560019">
    <property type="component" value="Unassembled WGS sequence"/>
</dbReference>
<dbReference type="InterPro" id="IPR010732">
    <property type="entry name" value="T6SS_TssG-like"/>
</dbReference>
<reference evidence="2 3" key="1">
    <citation type="submission" date="2024-06" db="EMBL/GenBank/DDBJ databases">
        <title>Genome of Rhodovulum iodosum, a marine photoferrotroph.</title>
        <authorList>
            <person name="Bianchini G."/>
            <person name="Nikeleit V."/>
            <person name="Kappler A."/>
            <person name="Bryce C."/>
            <person name="Sanchez-Baracaldo P."/>
        </authorList>
    </citation>
    <scope>NUCLEOTIDE SEQUENCE [LARGE SCALE GENOMIC DNA]</scope>
    <source>
        <strain evidence="2 3">UT/N1</strain>
    </source>
</reference>